<feature type="transmembrane region" description="Helical" evidence="12">
    <location>
        <begin position="134"/>
        <end position="154"/>
    </location>
</feature>
<evidence type="ECO:0000313" key="14">
    <source>
        <dbReference type="EMBL" id="SSX18901.1"/>
    </source>
</evidence>
<feature type="transmembrane region" description="Helical" evidence="12">
    <location>
        <begin position="517"/>
        <end position="538"/>
    </location>
</feature>
<reference evidence="14" key="2">
    <citation type="submission" date="2018-07" db="EMBL/GenBank/DDBJ databases">
        <authorList>
            <person name="Quirk P.G."/>
            <person name="Krulwich T.A."/>
        </authorList>
    </citation>
    <scope>NUCLEOTIDE SEQUENCE</scope>
</reference>
<evidence type="ECO:0000256" key="12">
    <source>
        <dbReference type="SAM" id="Phobius"/>
    </source>
</evidence>
<feature type="transmembrane region" description="Helical" evidence="12">
    <location>
        <begin position="345"/>
        <end position="369"/>
    </location>
</feature>
<evidence type="ECO:0000256" key="3">
    <source>
        <dbReference type="ARBA" id="ARBA00022448"/>
    </source>
</evidence>
<keyword evidence="3" id="KW-0813">Transport</keyword>
<dbReference type="InterPro" id="IPR051163">
    <property type="entry name" value="Sodium:Solute_Symporter_SSF"/>
</dbReference>
<dbReference type="AlphaFoldDB" id="A0A336LPX0"/>
<evidence type="ECO:0000256" key="7">
    <source>
        <dbReference type="ARBA" id="ARBA00023053"/>
    </source>
</evidence>
<feature type="transmembrane region" description="Helical" evidence="12">
    <location>
        <begin position="60"/>
        <end position="80"/>
    </location>
</feature>
<feature type="transmembrane region" description="Helical" evidence="12">
    <location>
        <begin position="21"/>
        <end position="40"/>
    </location>
</feature>
<dbReference type="EMBL" id="UFQS01000046">
    <property type="protein sequence ID" value="SSW98515.1"/>
    <property type="molecule type" value="Genomic_DNA"/>
</dbReference>
<dbReference type="InterPro" id="IPR038377">
    <property type="entry name" value="Na/Glc_symporter_sf"/>
</dbReference>
<reference evidence="13" key="1">
    <citation type="submission" date="2018-04" db="EMBL/GenBank/DDBJ databases">
        <authorList>
            <person name="Go L.Y."/>
            <person name="Mitchell J.A."/>
        </authorList>
    </citation>
    <scope>NUCLEOTIDE SEQUENCE</scope>
    <source>
        <tissue evidence="13">Whole organism</tissue>
    </source>
</reference>
<keyword evidence="4" id="KW-1003">Cell membrane</keyword>
<feature type="transmembrane region" description="Helical" evidence="12">
    <location>
        <begin position="199"/>
        <end position="225"/>
    </location>
</feature>
<keyword evidence="9 12" id="KW-0472">Membrane</keyword>
<evidence type="ECO:0000256" key="10">
    <source>
        <dbReference type="ARBA" id="ARBA00023201"/>
    </source>
</evidence>
<feature type="transmembrane region" description="Helical" evidence="12">
    <location>
        <begin position="245"/>
        <end position="264"/>
    </location>
</feature>
<dbReference type="InterPro" id="IPR001734">
    <property type="entry name" value="Na/solute_symporter"/>
</dbReference>
<name>A0A336LPX0_CULSO</name>
<keyword evidence="8" id="KW-0406">Ion transport</keyword>
<evidence type="ECO:0000256" key="2">
    <source>
        <dbReference type="ARBA" id="ARBA00006434"/>
    </source>
</evidence>
<proteinExistence type="inferred from homology"/>
<dbReference type="PROSITE" id="PS50283">
    <property type="entry name" value="NA_SOLUT_SYMP_3"/>
    <property type="match status" value="1"/>
</dbReference>
<dbReference type="VEuPathDB" id="VectorBase:CSON011097"/>
<dbReference type="GO" id="GO:0015293">
    <property type="term" value="F:symporter activity"/>
    <property type="evidence" value="ECO:0007669"/>
    <property type="project" value="TreeGrafter"/>
</dbReference>
<feature type="transmembrane region" description="Helical" evidence="12">
    <location>
        <begin position="166"/>
        <end position="187"/>
    </location>
</feature>
<comment type="subcellular location">
    <subcellularLocation>
        <location evidence="1">Cell membrane</location>
        <topology evidence="1">Multi-pass membrane protein</topology>
    </subcellularLocation>
</comment>
<keyword evidence="6 12" id="KW-1133">Transmembrane helix</keyword>
<evidence type="ECO:0000256" key="11">
    <source>
        <dbReference type="RuleBase" id="RU362091"/>
    </source>
</evidence>
<evidence type="ECO:0000313" key="13">
    <source>
        <dbReference type="EMBL" id="SSW98515.1"/>
    </source>
</evidence>
<keyword evidence="5 12" id="KW-0812">Transmembrane</keyword>
<evidence type="ECO:0000256" key="9">
    <source>
        <dbReference type="ARBA" id="ARBA00023136"/>
    </source>
</evidence>
<organism evidence="14">
    <name type="scientific">Culicoides sonorensis</name>
    <name type="common">Biting midge</name>
    <dbReference type="NCBI Taxonomy" id="179676"/>
    <lineage>
        <taxon>Eukaryota</taxon>
        <taxon>Metazoa</taxon>
        <taxon>Ecdysozoa</taxon>
        <taxon>Arthropoda</taxon>
        <taxon>Hexapoda</taxon>
        <taxon>Insecta</taxon>
        <taxon>Pterygota</taxon>
        <taxon>Neoptera</taxon>
        <taxon>Endopterygota</taxon>
        <taxon>Diptera</taxon>
        <taxon>Nematocera</taxon>
        <taxon>Chironomoidea</taxon>
        <taxon>Ceratopogonidae</taxon>
        <taxon>Ceratopogoninae</taxon>
        <taxon>Culicoides</taxon>
        <taxon>Monoculicoides</taxon>
    </lineage>
</organism>
<gene>
    <name evidence="14" type="primary">CSON011097</name>
</gene>
<feature type="transmembrane region" description="Helical" evidence="12">
    <location>
        <begin position="447"/>
        <end position="464"/>
    </location>
</feature>
<dbReference type="GO" id="GO:0005886">
    <property type="term" value="C:plasma membrane"/>
    <property type="evidence" value="ECO:0007669"/>
    <property type="project" value="UniProtKB-SubCell"/>
</dbReference>
<evidence type="ECO:0000256" key="4">
    <source>
        <dbReference type="ARBA" id="ARBA00022475"/>
    </source>
</evidence>
<keyword evidence="7" id="KW-0915">Sodium</keyword>
<sequence length="605" mass="66750">METDPFSNLTSIETHFGAIDYSVFVLILSLSVGIGIYFGFFAHADSTTEEYLHGGHKMKVIPIAISLIASQLSGVTMMTVPAEMYFYGTQYYIIAPLMILITFITNSFVQVFYENNLSNCNEYLEYRFSPGVRHIIQLVYITSNILLLPIVIYIPSLAFSQVSGGSISLINAIVCGVGVFYTMFGGIKAVVWTDVLQAFVMVGSTFFIAGYSLNLLGGFGEVFSIASEGGRLELFNMQFDFTSRITFWNSSLGYALSWLAYIGLNQNCVQRMVSLPTLKKARSAMWLFCLGFIFITSLTCFTGLLIYAKYHDCDPKTVGLIQKADQILPMFVQQVVGHIPGITGIFISCVFSAGLSTISAVMNALAGIIYQDYLKPLKCIGHTERKANLWMKGIVLFFGFYCILMEVIIEKFTHLLDAVYSISALLNGPTVGIFCLGLLWPWANRKGALSGVIASVLCLSYIIIGNLSLKFQGGIKYPTLNTSIDGCSEMGLNVSQIDLKMEPIPPPIEFSLHTISFPWFALIGGAIVWIVAIPVSALTGGNNISTLDHTLLAPAIRRFFKTVDFEKGQEMEIVEKKNLNDGATTLSEQVYATKADWNPETKNIE</sequence>
<comment type="similarity">
    <text evidence="2 11">Belongs to the sodium:solute symporter (SSF) (TC 2.A.21) family.</text>
</comment>
<dbReference type="OMA" id="SATMMWT"/>
<dbReference type="NCBIfam" id="TIGR00813">
    <property type="entry name" value="sss"/>
    <property type="match status" value="1"/>
</dbReference>
<feature type="transmembrane region" description="Helical" evidence="12">
    <location>
        <begin position="421"/>
        <end position="440"/>
    </location>
</feature>
<feature type="transmembrane region" description="Helical" evidence="12">
    <location>
        <begin position="92"/>
        <end position="113"/>
    </location>
</feature>
<keyword evidence="10" id="KW-0739">Sodium transport</keyword>
<dbReference type="PANTHER" id="PTHR42985">
    <property type="entry name" value="SODIUM-COUPLED MONOCARBOXYLATE TRANSPORTER"/>
    <property type="match status" value="1"/>
</dbReference>
<feature type="transmembrane region" description="Helical" evidence="12">
    <location>
        <begin position="389"/>
        <end position="409"/>
    </location>
</feature>
<evidence type="ECO:0000256" key="5">
    <source>
        <dbReference type="ARBA" id="ARBA00022692"/>
    </source>
</evidence>
<dbReference type="Gene3D" id="1.20.1730.10">
    <property type="entry name" value="Sodium/glucose cotransporter"/>
    <property type="match status" value="1"/>
</dbReference>
<dbReference type="GO" id="GO:0006814">
    <property type="term" value="P:sodium ion transport"/>
    <property type="evidence" value="ECO:0007669"/>
    <property type="project" value="UniProtKB-KW"/>
</dbReference>
<feature type="transmembrane region" description="Helical" evidence="12">
    <location>
        <begin position="285"/>
        <end position="308"/>
    </location>
</feature>
<evidence type="ECO:0000256" key="8">
    <source>
        <dbReference type="ARBA" id="ARBA00023065"/>
    </source>
</evidence>
<evidence type="ECO:0000256" key="6">
    <source>
        <dbReference type="ARBA" id="ARBA00022989"/>
    </source>
</evidence>
<accession>A0A336LPX0</accession>
<protein>
    <submittedName>
        <fullName evidence="14">CSON011097 protein</fullName>
    </submittedName>
</protein>
<dbReference type="PANTHER" id="PTHR42985:SF46">
    <property type="entry name" value="FI02923P-RELATED"/>
    <property type="match status" value="1"/>
</dbReference>
<dbReference type="EMBL" id="UFQT01000046">
    <property type="protein sequence ID" value="SSX18901.1"/>
    <property type="molecule type" value="Genomic_DNA"/>
</dbReference>
<dbReference type="CDD" id="cd11492">
    <property type="entry name" value="SLC5sbd_NIS-SMVT"/>
    <property type="match status" value="1"/>
</dbReference>
<dbReference type="Pfam" id="PF00474">
    <property type="entry name" value="SSF"/>
    <property type="match status" value="1"/>
</dbReference>
<evidence type="ECO:0000256" key="1">
    <source>
        <dbReference type="ARBA" id="ARBA00004651"/>
    </source>
</evidence>